<reference evidence="4" key="1">
    <citation type="submission" date="2020-08" db="EMBL/GenBank/DDBJ databases">
        <title>Genome public.</title>
        <authorList>
            <person name="Liu C."/>
            <person name="Sun Q."/>
        </authorList>
    </citation>
    <scope>NUCLEOTIDE SEQUENCE</scope>
    <source>
        <strain evidence="4">NSJ-23</strain>
    </source>
</reference>
<sequence length="140" mass="15800">MNVISLLTPKTNVAWLYEDWTIRQGLEKLRFHGYTAIPVLAKDGSYVGTVSEGDFLWCLLDQGSGDIQTQEKQPLRRVIRPGFNPAVRIDVALEELVERALRQSFIPVVDDRGAFVGIVTRQNIIKRLTVLNVEQPAAHM</sequence>
<organism evidence="4 5">
    <name type="scientific">Flintibacter hominis</name>
    <dbReference type="NCBI Taxonomy" id="2763048"/>
    <lineage>
        <taxon>Bacteria</taxon>
        <taxon>Bacillati</taxon>
        <taxon>Bacillota</taxon>
        <taxon>Clostridia</taxon>
        <taxon>Eubacteriales</taxon>
        <taxon>Flintibacter</taxon>
    </lineage>
</organism>
<evidence type="ECO:0000313" key="5">
    <source>
        <dbReference type="Proteomes" id="UP000628736"/>
    </source>
</evidence>
<keyword evidence="1 2" id="KW-0129">CBS domain</keyword>
<dbReference type="SUPFAM" id="SSF54631">
    <property type="entry name" value="CBS-domain pair"/>
    <property type="match status" value="1"/>
</dbReference>
<dbReference type="Proteomes" id="UP000628736">
    <property type="component" value="Unassembled WGS sequence"/>
</dbReference>
<accession>A0A8J6M8A5</accession>
<dbReference type="InterPro" id="IPR000644">
    <property type="entry name" value="CBS_dom"/>
</dbReference>
<evidence type="ECO:0000313" key="4">
    <source>
        <dbReference type="EMBL" id="MBC5722632.1"/>
    </source>
</evidence>
<dbReference type="Gene3D" id="3.10.580.10">
    <property type="entry name" value="CBS-domain"/>
    <property type="match status" value="1"/>
</dbReference>
<dbReference type="PANTHER" id="PTHR43080">
    <property type="entry name" value="CBS DOMAIN-CONTAINING PROTEIN CBSX3, MITOCHONDRIAL"/>
    <property type="match status" value="1"/>
</dbReference>
<dbReference type="AlphaFoldDB" id="A0A8J6M8A5"/>
<dbReference type="InterPro" id="IPR046342">
    <property type="entry name" value="CBS_dom_sf"/>
</dbReference>
<dbReference type="PROSITE" id="PS51371">
    <property type="entry name" value="CBS"/>
    <property type="match status" value="2"/>
</dbReference>
<proteinExistence type="predicted"/>
<gene>
    <name evidence="4" type="ORF">H8S11_07385</name>
</gene>
<dbReference type="InterPro" id="IPR051257">
    <property type="entry name" value="Diverse_CBS-Domain"/>
</dbReference>
<feature type="domain" description="CBS" evidence="3">
    <location>
        <begin position="75"/>
        <end position="135"/>
    </location>
</feature>
<comment type="caution">
    <text evidence="4">The sequence shown here is derived from an EMBL/GenBank/DDBJ whole genome shotgun (WGS) entry which is preliminary data.</text>
</comment>
<dbReference type="PANTHER" id="PTHR43080:SF26">
    <property type="entry name" value="REGULATORY PROTEIN"/>
    <property type="match status" value="1"/>
</dbReference>
<keyword evidence="5" id="KW-1185">Reference proteome</keyword>
<dbReference type="Pfam" id="PF00571">
    <property type="entry name" value="CBS"/>
    <property type="match status" value="2"/>
</dbReference>
<evidence type="ECO:0000256" key="1">
    <source>
        <dbReference type="ARBA" id="ARBA00023122"/>
    </source>
</evidence>
<evidence type="ECO:0000259" key="3">
    <source>
        <dbReference type="PROSITE" id="PS51371"/>
    </source>
</evidence>
<feature type="domain" description="CBS" evidence="3">
    <location>
        <begin position="7"/>
        <end position="67"/>
    </location>
</feature>
<dbReference type="EMBL" id="JACOPO010000004">
    <property type="protein sequence ID" value="MBC5722632.1"/>
    <property type="molecule type" value="Genomic_DNA"/>
</dbReference>
<protein>
    <submittedName>
        <fullName evidence="4">CBS domain-containing protein</fullName>
    </submittedName>
</protein>
<name>A0A8J6M8A5_9FIRM</name>
<dbReference type="CDD" id="cd09834">
    <property type="entry name" value="CBS_pair_bac"/>
    <property type="match status" value="1"/>
</dbReference>
<evidence type="ECO:0000256" key="2">
    <source>
        <dbReference type="PROSITE-ProRule" id="PRU00703"/>
    </source>
</evidence>